<dbReference type="Proteomes" id="UP000317722">
    <property type="component" value="Unassembled WGS sequence"/>
</dbReference>
<dbReference type="GO" id="GO:0016887">
    <property type="term" value="F:ATP hydrolysis activity"/>
    <property type="evidence" value="ECO:0007669"/>
    <property type="project" value="InterPro"/>
</dbReference>
<dbReference type="InterPro" id="IPR015854">
    <property type="entry name" value="ABC_transpr_LolD-like"/>
</dbReference>
<feature type="domain" description="ABC transporter" evidence="3">
    <location>
        <begin position="9"/>
        <end position="221"/>
    </location>
</feature>
<dbReference type="InterPro" id="IPR003593">
    <property type="entry name" value="AAA+_ATPase"/>
</dbReference>
<dbReference type="GO" id="GO:0022857">
    <property type="term" value="F:transmembrane transporter activity"/>
    <property type="evidence" value="ECO:0007669"/>
    <property type="project" value="TreeGrafter"/>
</dbReference>
<dbReference type="EMBL" id="RCZM01000003">
    <property type="protein sequence ID" value="TPG17348.1"/>
    <property type="molecule type" value="Genomic_DNA"/>
</dbReference>
<dbReference type="PROSITE" id="PS00211">
    <property type="entry name" value="ABC_TRANSPORTER_1"/>
    <property type="match status" value="1"/>
</dbReference>
<evidence type="ECO:0000259" key="3">
    <source>
        <dbReference type="PROSITE" id="PS50893"/>
    </source>
</evidence>
<name>A0A502CWQ3_9MICO</name>
<proteinExistence type="predicted"/>
<dbReference type="InterPro" id="IPR017871">
    <property type="entry name" value="ABC_transporter-like_CS"/>
</dbReference>
<comment type="caution">
    <text evidence="4">The sequence shown here is derived from an EMBL/GenBank/DDBJ whole genome shotgun (WGS) entry which is preliminary data.</text>
</comment>
<evidence type="ECO:0000256" key="1">
    <source>
        <dbReference type="ARBA" id="ARBA00022741"/>
    </source>
</evidence>
<dbReference type="PANTHER" id="PTHR24220">
    <property type="entry name" value="IMPORT ATP-BINDING PROTEIN"/>
    <property type="match status" value="1"/>
</dbReference>
<dbReference type="SMART" id="SM00382">
    <property type="entry name" value="AAA"/>
    <property type="match status" value="1"/>
</dbReference>
<keyword evidence="1" id="KW-0547">Nucleotide-binding</keyword>
<keyword evidence="2 4" id="KW-0067">ATP-binding</keyword>
<dbReference type="RefSeq" id="WP_140740663.1">
    <property type="nucleotide sequence ID" value="NZ_RCZM01000003.1"/>
</dbReference>
<dbReference type="Gene3D" id="3.40.50.300">
    <property type="entry name" value="P-loop containing nucleotide triphosphate hydrolases"/>
    <property type="match status" value="1"/>
</dbReference>
<dbReference type="GO" id="GO:0005524">
    <property type="term" value="F:ATP binding"/>
    <property type="evidence" value="ECO:0007669"/>
    <property type="project" value="UniProtKB-KW"/>
</dbReference>
<dbReference type="SUPFAM" id="SSF52540">
    <property type="entry name" value="P-loop containing nucleoside triphosphate hydrolases"/>
    <property type="match status" value="1"/>
</dbReference>
<sequence length="222" mass="23301">MSTTEAVLVSVRALMMRYGSTTTLEDVDLDVPAGADMALTGRSGSGKTTLLLVIAGLLVPTQGTVTWPGLDGNPRVRRGQIGMVFQAPALMPELTALQNVTLPLRLRGVDRPTAERDALEALVAVAAADLRDALPTQLSGGQQQRIAIARVLAGRHRLVLADEPTGALDRAHAFEAALALRDGVAAVGGALVLATHDPELAELFDHRVAIVDGSVRHSVRTS</sequence>
<protein>
    <submittedName>
        <fullName evidence="4">ABC transporter ATP-binding protein</fullName>
    </submittedName>
</protein>
<dbReference type="InterPro" id="IPR027417">
    <property type="entry name" value="P-loop_NTPase"/>
</dbReference>
<accession>A0A502CWQ3</accession>
<dbReference type="Pfam" id="PF00005">
    <property type="entry name" value="ABC_tran"/>
    <property type="match status" value="1"/>
</dbReference>
<dbReference type="OrthoDB" id="9778572at2"/>
<dbReference type="PROSITE" id="PS50893">
    <property type="entry name" value="ABC_TRANSPORTER_2"/>
    <property type="match status" value="1"/>
</dbReference>
<dbReference type="PANTHER" id="PTHR24220:SF685">
    <property type="entry name" value="ABC TRANSPORTER RELATED"/>
    <property type="match status" value="1"/>
</dbReference>
<dbReference type="AlphaFoldDB" id="A0A502CWQ3"/>
<dbReference type="GO" id="GO:0005886">
    <property type="term" value="C:plasma membrane"/>
    <property type="evidence" value="ECO:0007669"/>
    <property type="project" value="TreeGrafter"/>
</dbReference>
<dbReference type="InterPro" id="IPR003439">
    <property type="entry name" value="ABC_transporter-like_ATP-bd"/>
</dbReference>
<keyword evidence="5" id="KW-1185">Reference proteome</keyword>
<organism evidence="4 5">
    <name type="scientific">Pedococcus bigeumensis</name>
    <dbReference type="NCBI Taxonomy" id="433644"/>
    <lineage>
        <taxon>Bacteria</taxon>
        <taxon>Bacillati</taxon>
        <taxon>Actinomycetota</taxon>
        <taxon>Actinomycetes</taxon>
        <taxon>Micrococcales</taxon>
        <taxon>Intrasporangiaceae</taxon>
        <taxon>Pedococcus</taxon>
    </lineage>
</organism>
<gene>
    <name evidence="4" type="ORF">EAH86_11475</name>
</gene>
<evidence type="ECO:0000313" key="5">
    <source>
        <dbReference type="Proteomes" id="UP000317722"/>
    </source>
</evidence>
<evidence type="ECO:0000313" key="4">
    <source>
        <dbReference type="EMBL" id="TPG17348.1"/>
    </source>
</evidence>
<evidence type="ECO:0000256" key="2">
    <source>
        <dbReference type="ARBA" id="ARBA00022840"/>
    </source>
</evidence>
<reference evidence="4 5" key="1">
    <citation type="journal article" date="2019" name="Environ. Microbiol.">
        <title>Species interactions and distinct microbial communities in high Arctic permafrost affected cryosols are associated with the CH4 and CO2 gas fluxes.</title>
        <authorList>
            <person name="Altshuler I."/>
            <person name="Hamel J."/>
            <person name="Turney S."/>
            <person name="Magnuson E."/>
            <person name="Levesque R."/>
            <person name="Greer C."/>
            <person name="Whyte L.G."/>
        </authorList>
    </citation>
    <scope>NUCLEOTIDE SEQUENCE [LARGE SCALE GENOMIC DNA]</scope>
    <source>
        <strain evidence="4 5">S9.3A</strain>
    </source>
</reference>